<keyword evidence="1" id="KW-0732">Signal</keyword>
<reference evidence="2 3" key="1">
    <citation type="submission" date="2021-01" db="EMBL/GenBank/DDBJ databases">
        <title>Whole genome shotgun sequence of Catellatospora bangladeshensis NBRC 107357.</title>
        <authorList>
            <person name="Komaki H."/>
            <person name="Tamura T."/>
        </authorList>
    </citation>
    <scope>NUCLEOTIDE SEQUENCE [LARGE SCALE GENOMIC DNA]</scope>
    <source>
        <strain evidence="2 3">NBRC 107357</strain>
    </source>
</reference>
<evidence type="ECO:0000256" key="1">
    <source>
        <dbReference type="SAM" id="SignalP"/>
    </source>
</evidence>
<evidence type="ECO:0000313" key="3">
    <source>
        <dbReference type="Proteomes" id="UP000601223"/>
    </source>
</evidence>
<organism evidence="2 3">
    <name type="scientific">Catellatospora bangladeshensis</name>
    <dbReference type="NCBI Taxonomy" id="310355"/>
    <lineage>
        <taxon>Bacteria</taxon>
        <taxon>Bacillati</taxon>
        <taxon>Actinomycetota</taxon>
        <taxon>Actinomycetes</taxon>
        <taxon>Micromonosporales</taxon>
        <taxon>Micromonosporaceae</taxon>
        <taxon>Catellatospora</taxon>
    </lineage>
</organism>
<feature type="chain" id="PRO_5035239211" evidence="1">
    <location>
        <begin position="28"/>
        <end position="178"/>
    </location>
</feature>
<evidence type="ECO:0000313" key="2">
    <source>
        <dbReference type="EMBL" id="GIF84743.1"/>
    </source>
</evidence>
<dbReference type="EMBL" id="BONF01000040">
    <property type="protein sequence ID" value="GIF84743.1"/>
    <property type="molecule type" value="Genomic_DNA"/>
</dbReference>
<keyword evidence="3" id="KW-1185">Reference proteome</keyword>
<gene>
    <name evidence="2" type="ORF">Cba03nite_60920</name>
</gene>
<comment type="caution">
    <text evidence="2">The sequence shown here is derived from an EMBL/GenBank/DDBJ whole genome shotgun (WGS) entry which is preliminary data.</text>
</comment>
<dbReference type="AlphaFoldDB" id="A0A8J3JQ99"/>
<accession>A0A8J3JQ99</accession>
<feature type="signal peptide" evidence="1">
    <location>
        <begin position="1"/>
        <end position="27"/>
    </location>
</feature>
<dbReference type="RefSeq" id="WP_203753481.1">
    <property type="nucleotide sequence ID" value="NZ_BONF01000040.1"/>
</dbReference>
<sequence>MVRLARAAVTAILAIGGTLIAAAPAEAAVIDVSCTSPNSTNVITFSPPLTLVNQLTVVSRATKYEPCRAPRWPNLVAGKESKTITMFDDCTMVLGTLNVNFTITWNTGQTTTVSAVRTASLSGSSLVVTFNGTVTAGLFLGSNVNQVFVGSGVDLINCLNGRGEVKSIVSRVNLTISH</sequence>
<proteinExistence type="predicted"/>
<protein>
    <submittedName>
        <fullName evidence="2">Uncharacterized protein</fullName>
    </submittedName>
</protein>
<name>A0A8J3JQ99_9ACTN</name>
<dbReference type="Proteomes" id="UP000601223">
    <property type="component" value="Unassembled WGS sequence"/>
</dbReference>